<keyword evidence="3" id="KW-1185">Reference proteome</keyword>
<feature type="non-terminal residue" evidence="2">
    <location>
        <position position="1"/>
    </location>
</feature>
<dbReference type="AlphaFoldDB" id="A0A0G4IGX6"/>
<organism evidence="2 3">
    <name type="scientific">Plasmodiophora brassicae</name>
    <name type="common">Clubroot disease agent</name>
    <dbReference type="NCBI Taxonomy" id="37360"/>
    <lineage>
        <taxon>Eukaryota</taxon>
        <taxon>Sar</taxon>
        <taxon>Rhizaria</taxon>
        <taxon>Endomyxa</taxon>
        <taxon>Phytomyxea</taxon>
        <taxon>Plasmodiophorida</taxon>
        <taxon>Plasmodiophoridae</taxon>
        <taxon>Plasmodiophora</taxon>
    </lineage>
</organism>
<gene>
    <name evidence="2" type="ORF">PBRA_000140</name>
</gene>
<dbReference type="Pfam" id="PF04827">
    <property type="entry name" value="Plant_tran"/>
    <property type="match status" value="1"/>
</dbReference>
<evidence type="ECO:0000256" key="1">
    <source>
        <dbReference type="SAM" id="MobiDB-lite"/>
    </source>
</evidence>
<reference evidence="2 3" key="1">
    <citation type="submission" date="2015-02" db="EMBL/GenBank/DDBJ databases">
        <authorList>
            <person name="Chooi Y.-H."/>
        </authorList>
    </citation>
    <scope>NUCLEOTIDE SEQUENCE [LARGE SCALE GENOMIC DNA]</scope>
    <source>
        <strain evidence="2">E3</strain>
    </source>
</reference>
<evidence type="ECO:0000313" key="2">
    <source>
        <dbReference type="EMBL" id="CEO94355.1"/>
    </source>
</evidence>
<proteinExistence type="predicted"/>
<dbReference type="EMBL" id="CDSF01000001">
    <property type="protein sequence ID" value="CEO94355.1"/>
    <property type="molecule type" value="Genomic_DNA"/>
</dbReference>
<protein>
    <recommendedName>
        <fullName evidence="4">DDE Tnp4 domain-containing protein</fullName>
    </recommendedName>
</protein>
<dbReference type="Proteomes" id="UP000039324">
    <property type="component" value="Unassembled WGS sequence"/>
</dbReference>
<sequence>LETLKRFCQAVVDVYRPDVLRRPTAADLDRLLDEGFGGGWPAAGCLGSFDSMRVCWKNCPAAWSGMFRGRKGAATIVMEAIADHQCRFWHFFAGFPASFNEINVLGWPTLLDTSSQGSHPRLPSKSTSMSTPSRTISSTGHMVPNTYACSVPMISEPGTRAEKLFVSKQESQRKDVERAFGILQRRWRILTTVPIHSHVPIDKVQAPSSSAEPLKGFLPTR</sequence>
<name>A0A0G4IGX6_PLABS</name>
<feature type="region of interest" description="Disordered" evidence="1">
    <location>
        <begin position="114"/>
        <end position="137"/>
    </location>
</feature>
<dbReference type="PANTHER" id="PTHR47150">
    <property type="entry name" value="OS12G0169200 PROTEIN"/>
    <property type="match status" value="1"/>
</dbReference>
<dbReference type="InterPro" id="IPR006912">
    <property type="entry name" value="Harbinger_derived_prot"/>
</dbReference>
<evidence type="ECO:0008006" key="4">
    <source>
        <dbReference type="Google" id="ProtNLM"/>
    </source>
</evidence>
<accession>A0A0G4IGX6</accession>
<evidence type="ECO:0000313" key="3">
    <source>
        <dbReference type="Proteomes" id="UP000039324"/>
    </source>
</evidence>
<dbReference type="PANTHER" id="PTHR47150:SF5">
    <property type="entry name" value="OS07G0546750 PROTEIN"/>
    <property type="match status" value="1"/>
</dbReference>
<dbReference type="OrthoDB" id="124998at2759"/>